<feature type="domain" description="YCII-related" evidence="2">
    <location>
        <begin position="14"/>
        <end position="93"/>
    </location>
</feature>
<dbReference type="SUPFAM" id="SSF54909">
    <property type="entry name" value="Dimeric alpha+beta barrel"/>
    <property type="match status" value="1"/>
</dbReference>
<evidence type="ECO:0000256" key="1">
    <source>
        <dbReference type="ARBA" id="ARBA00007689"/>
    </source>
</evidence>
<dbReference type="Proteomes" id="UP000175968">
    <property type="component" value="Chromosome"/>
</dbReference>
<accession>A0AAC9I4G2</accession>
<evidence type="ECO:0000259" key="2">
    <source>
        <dbReference type="Pfam" id="PF03795"/>
    </source>
</evidence>
<keyword evidence="4" id="KW-1185">Reference proteome</keyword>
<evidence type="ECO:0000313" key="3">
    <source>
        <dbReference type="EMBL" id="AOW09950.1"/>
    </source>
</evidence>
<evidence type="ECO:0000313" key="4">
    <source>
        <dbReference type="Proteomes" id="UP000175968"/>
    </source>
</evidence>
<dbReference type="KEGG" id="fgl:EM308_10750"/>
<reference evidence="3 4" key="1">
    <citation type="submission" date="2016-10" db="EMBL/GenBank/DDBJ databases">
        <title>Flavobacterium gilvum sp. nov., isolated from stream water.</title>
        <authorList>
            <person name="Shin S.-K."/>
            <person name="Cho Y.-J."/>
            <person name="Yi H."/>
        </authorList>
    </citation>
    <scope>NUCLEOTIDE SEQUENCE [LARGE SCALE GENOMIC DNA]</scope>
    <source>
        <strain evidence="3 4">EM1308</strain>
    </source>
</reference>
<gene>
    <name evidence="3" type="ORF">EM308_10750</name>
</gene>
<proteinExistence type="inferred from homology"/>
<dbReference type="AlphaFoldDB" id="A0AAC9I4G2"/>
<name>A0AAC9I4G2_9FLAO</name>
<dbReference type="EMBL" id="CP017479">
    <property type="protein sequence ID" value="AOW09950.1"/>
    <property type="molecule type" value="Genomic_DNA"/>
</dbReference>
<dbReference type="InterPro" id="IPR005545">
    <property type="entry name" value="YCII"/>
</dbReference>
<organism evidence="3 4">
    <name type="scientific">Flavobacterium gilvum</name>
    <dbReference type="NCBI Taxonomy" id="1492737"/>
    <lineage>
        <taxon>Bacteria</taxon>
        <taxon>Pseudomonadati</taxon>
        <taxon>Bacteroidota</taxon>
        <taxon>Flavobacteriia</taxon>
        <taxon>Flavobacteriales</taxon>
        <taxon>Flavobacteriaceae</taxon>
        <taxon>Flavobacterium</taxon>
    </lineage>
</organism>
<sequence>MMETKYYVLHLLPSRPDFAQTMTDEERSIMMEHIAYWTSLMNKGKVLAFGPVLDPKSIYGLGIIAVENEDEVKEFIANDPAGKINRYEYYPMKAIVPEK</sequence>
<dbReference type="Pfam" id="PF03795">
    <property type="entry name" value="YCII"/>
    <property type="match status" value="1"/>
</dbReference>
<dbReference type="InterPro" id="IPR011008">
    <property type="entry name" value="Dimeric_a/b-barrel"/>
</dbReference>
<protein>
    <recommendedName>
        <fullName evidence="2">YCII-related domain-containing protein</fullName>
    </recommendedName>
</protein>
<comment type="similarity">
    <text evidence="1">Belongs to the YciI family.</text>
</comment>
<dbReference type="Gene3D" id="3.30.70.1060">
    <property type="entry name" value="Dimeric alpha+beta barrel"/>
    <property type="match status" value="1"/>
</dbReference>